<dbReference type="InterPro" id="IPR056783">
    <property type="entry name" value="PSF1_C"/>
</dbReference>
<comment type="similarity">
    <text evidence="2">Belongs to the GINS1/PSF1 family.</text>
</comment>
<sequence>MYGEKAIEVLKDLKHNESVPIYNQVGVTSVMQEMDLLYLTILKINNSEELDQSDPAIATNVITHYSGFMRNKRCILAYLYERIQRIKRLRWECGVTLPTNIEPNLHQTEKGFFDKYDKLLGDYGAEVNFDLTSDSKPPKDAFIEIRIIKTEGEDDIVLEDRTIKLKKNHIYYMNRSDAEMLINRGLAVQINSR</sequence>
<dbReference type="InterPro" id="IPR036224">
    <property type="entry name" value="GINS_bundle-like_dom_sf"/>
</dbReference>
<dbReference type="Gene3D" id="1.20.58.1030">
    <property type="match status" value="1"/>
</dbReference>
<feature type="non-terminal residue" evidence="7">
    <location>
        <position position="193"/>
    </location>
</feature>
<dbReference type="Pfam" id="PF24997">
    <property type="entry name" value="PSF1_C"/>
    <property type="match status" value="1"/>
</dbReference>
<dbReference type="EMBL" id="JAOPGA020000078">
    <property type="protein sequence ID" value="KAL0476692.1"/>
    <property type="molecule type" value="Genomic_DNA"/>
</dbReference>
<keyword evidence="8" id="KW-1185">Reference proteome</keyword>
<keyword evidence="3" id="KW-0235">DNA replication</keyword>
<gene>
    <name evidence="7" type="ORF">AKO1_006187</name>
</gene>
<keyword evidence="4" id="KW-0539">Nucleus</keyword>
<evidence type="ECO:0000256" key="4">
    <source>
        <dbReference type="ARBA" id="ARBA00023242"/>
    </source>
</evidence>
<dbReference type="GO" id="GO:1902983">
    <property type="term" value="P:DNA strand elongation involved in mitotic DNA replication"/>
    <property type="evidence" value="ECO:0007669"/>
    <property type="project" value="TreeGrafter"/>
</dbReference>
<protein>
    <submittedName>
        <fullName evidence="7">DNA replication complex GINS protein</fullName>
    </submittedName>
</protein>
<evidence type="ECO:0000256" key="2">
    <source>
        <dbReference type="ARBA" id="ARBA00006677"/>
    </source>
</evidence>
<organism evidence="7 8">
    <name type="scientific">Acrasis kona</name>
    <dbReference type="NCBI Taxonomy" id="1008807"/>
    <lineage>
        <taxon>Eukaryota</taxon>
        <taxon>Discoba</taxon>
        <taxon>Heterolobosea</taxon>
        <taxon>Tetramitia</taxon>
        <taxon>Eutetramitia</taxon>
        <taxon>Acrasidae</taxon>
        <taxon>Acrasis</taxon>
    </lineage>
</organism>
<feature type="domain" description="GINS subunit" evidence="5">
    <location>
        <begin position="69"/>
        <end position="125"/>
    </location>
</feature>
<dbReference type="InterPro" id="IPR005339">
    <property type="entry name" value="GINS_Psf1"/>
</dbReference>
<dbReference type="AlphaFoldDB" id="A0AAW2YL00"/>
<dbReference type="PANTHER" id="PTHR12914:SF2">
    <property type="entry name" value="DNA REPLICATION COMPLEX GINS PROTEIN PSF1"/>
    <property type="match status" value="1"/>
</dbReference>
<feature type="domain" description="DNA replication complex GINS protein PSF1 C-terminal" evidence="6">
    <location>
        <begin position="139"/>
        <end position="189"/>
    </location>
</feature>
<evidence type="ECO:0000256" key="3">
    <source>
        <dbReference type="ARBA" id="ARBA00022705"/>
    </source>
</evidence>
<dbReference type="Pfam" id="PF05916">
    <property type="entry name" value="Sld5"/>
    <property type="match status" value="1"/>
</dbReference>
<accession>A0AAW2YL00</accession>
<evidence type="ECO:0000256" key="1">
    <source>
        <dbReference type="ARBA" id="ARBA00004123"/>
    </source>
</evidence>
<name>A0AAW2YL00_9EUKA</name>
<dbReference type="CDD" id="cd11710">
    <property type="entry name" value="GINS_A_psf1"/>
    <property type="match status" value="1"/>
</dbReference>
<proteinExistence type="inferred from homology"/>
<evidence type="ECO:0000259" key="5">
    <source>
        <dbReference type="Pfam" id="PF05916"/>
    </source>
</evidence>
<dbReference type="Proteomes" id="UP001431209">
    <property type="component" value="Unassembled WGS sequence"/>
</dbReference>
<reference evidence="7 8" key="1">
    <citation type="submission" date="2024-03" db="EMBL/GenBank/DDBJ databases">
        <title>The Acrasis kona genome and developmental transcriptomes reveal deep origins of eukaryotic multicellular pathways.</title>
        <authorList>
            <person name="Sheikh S."/>
            <person name="Fu C.-J."/>
            <person name="Brown M.W."/>
            <person name="Baldauf S.L."/>
        </authorList>
    </citation>
    <scope>NUCLEOTIDE SEQUENCE [LARGE SCALE GENOMIC DNA]</scope>
    <source>
        <strain evidence="7 8">ATCC MYA-3509</strain>
    </source>
</reference>
<comment type="caution">
    <text evidence="7">The sequence shown here is derived from an EMBL/GenBank/DDBJ whole genome shotgun (WGS) entry which is preliminary data.</text>
</comment>
<evidence type="ECO:0000313" key="8">
    <source>
        <dbReference type="Proteomes" id="UP001431209"/>
    </source>
</evidence>
<dbReference type="InterPro" id="IPR021151">
    <property type="entry name" value="GINS_A"/>
</dbReference>
<dbReference type="PANTHER" id="PTHR12914">
    <property type="entry name" value="PARTNER OF SLD5"/>
    <property type="match status" value="1"/>
</dbReference>
<evidence type="ECO:0000259" key="6">
    <source>
        <dbReference type="Pfam" id="PF24997"/>
    </source>
</evidence>
<dbReference type="SUPFAM" id="SSF158573">
    <property type="entry name" value="GINS helical bundle-like"/>
    <property type="match status" value="1"/>
</dbReference>
<comment type="subcellular location">
    <subcellularLocation>
        <location evidence="1">Nucleus</location>
    </subcellularLocation>
</comment>
<evidence type="ECO:0000313" key="7">
    <source>
        <dbReference type="EMBL" id="KAL0476692.1"/>
    </source>
</evidence>
<dbReference type="GO" id="GO:0000811">
    <property type="term" value="C:GINS complex"/>
    <property type="evidence" value="ECO:0007669"/>
    <property type="project" value="InterPro"/>
</dbReference>